<sequence length="112" mass="12700">MGAVCRVPRQFLLTVLCRTCRVSLLAVLVFSTGRDLGLDAPDCLNPALGAVGCRMGFLAERHSKFLQTDRLRTMELTDTSYEVRDNTPTAQRIRRRQPWKEKEGSFRSTIIL</sequence>
<proteinExistence type="predicted"/>
<comment type="caution">
    <text evidence="1">The sequence shown here is derived from an EMBL/GenBank/DDBJ whole genome shotgun (WGS) entry which is preliminary data.</text>
</comment>
<dbReference type="EMBL" id="JAUIRO010000001">
    <property type="protein sequence ID" value="KAK0733865.1"/>
    <property type="molecule type" value="Genomic_DNA"/>
</dbReference>
<evidence type="ECO:0000313" key="2">
    <source>
        <dbReference type="Proteomes" id="UP001172101"/>
    </source>
</evidence>
<reference evidence="1" key="1">
    <citation type="submission" date="2023-06" db="EMBL/GenBank/DDBJ databases">
        <title>Genome-scale phylogeny and comparative genomics of the fungal order Sordariales.</title>
        <authorList>
            <consortium name="Lawrence Berkeley National Laboratory"/>
            <person name="Hensen N."/>
            <person name="Bonometti L."/>
            <person name="Westerberg I."/>
            <person name="Brannstrom I.O."/>
            <person name="Guillou S."/>
            <person name="Cros-Aarteil S."/>
            <person name="Calhoun S."/>
            <person name="Haridas S."/>
            <person name="Kuo A."/>
            <person name="Mondo S."/>
            <person name="Pangilinan J."/>
            <person name="Riley R."/>
            <person name="LaButti K."/>
            <person name="Andreopoulos B."/>
            <person name="Lipzen A."/>
            <person name="Chen C."/>
            <person name="Yanf M."/>
            <person name="Daum C."/>
            <person name="Ng V."/>
            <person name="Clum A."/>
            <person name="Steindorff A."/>
            <person name="Ohm R."/>
            <person name="Martin F."/>
            <person name="Silar P."/>
            <person name="Natvig D."/>
            <person name="Lalanne C."/>
            <person name="Gautier V."/>
            <person name="Ament-velasquez S.L."/>
            <person name="Kruys A."/>
            <person name="Hutchinson M.I."/>
            <person name="Powell A.J."/>
            <person name="Barry K."/>
            <person name="Miller A.N."/>
            <person name="Grigoriev I.V."/>
            <person name="Debuchy R."/>
            <person name="Gladieux P."/>
            <person name="Thoren M.H."/>
            <person name="Johannesson H."/>
        </authorList>
    </citation>
    <scope>NUCLEOTIDE SEQUENCE</scope>
    <source>
        <strain evidence="1">SMH2392-1A</strain>
    </source>
</reference>
<gene>
    <name evidence="1" type="ORF">B0T26DRAFT_686115</name>
</gene>
<dbReference type="Proteomes" id="UP001172101">
    <property type="component" value="Unassembled WGS sequence"/>
</dbReference>
<dbReference type="GeneID" id="85324160"/>
<accession>A0AA40EBG5</accession>
<dbReference type="RefSeq" id="XP_060302742.1">
    <property type="nucleotide sequence ID" value="XM_060440890.1"/>
</dbReference>
<feature type="non-terminal residue" evidence="1">
    <location>
        <position position="112"/>
    </location>
</feature>
<evidence type="ECO:0000313" key="1">
    <source>
        <dbReference type="EMBL" id="KAK0733865.1"/>
    </source>
</evidence>
<protein>
    <submittedName>
        <fullName evidence="1">Uncharacterized protein</fullName>
    </submittedName>
</protein>
<keyword evidence="2" id="KW-1185">Reference proteome</keyword>
<dbReference type="AlphaFoldDB" id="A0AA40EBG5"/>
<name>A0AA40EBG5_9PEZI</name>
<organism evidence="1 2">
    <name type="scientific">Lasiosphaeria miniovina</name>
    <dbReference type="NCBI Taxonomy" id="1954250"/>
    <lineage>
        <taxon>Eukaryota</taxon>
        <taxon>Fungi</taxon>
        <taxon>Dikarya</taxon>
        <taxon>Ascomycota</taxon>
        <taxon>Pezizomycotina</taxon>
        <taxon>Sordariomycetes</taxon>
        <taxon>Sordariomycetidae</taxon>
        <taxon>Sordariales</taxon>
        <taxon>Lasiosphaeriaceae</taxon>
        <taxon>Lasiosphaeria</taxon>
    </lineage>
</organism>